<sequence length="112" mass="13729">MLRLDDYKFENKEEREAARGMMEAFTKMDNERMIMQRQKYLFVNFIMENDLEDDLVKFMKAKTNEGVNYWYEKAASEFLETDLEIEDENVLHDDYEFMKILKNKCDENVYFD</sequence>
<name>A0A4Y9AGX8_9BACI</name>
<dbReference type="AlphaFoldDB" id="A0A4Y9AGX8"/>
<dbReference type="EMBL" id="SRHY01000005">
    <property type="protein sequence ID" value="TFJ93641.1"/>
    <property type="molecule type" value="Genomic_DNA"/>
</dbReference>
<comment type="caution">
    <text evidence="1">The sequence shown here is derived from an EMBL/GenBank/DDBJ whole genome shotgun (WGS) entry which is preliminary data.</text>
</comment>
<organism evidence="1 2">
    <name type="scientific">Lentibacillus salicampi</name>
    <dbReference type="NCBI Taxonomy" id="175306"/>
    <lineage>
        <taxon>Bacteria</taxon>
        <taxon>Bacillati</taxon>
        <taxon>Bacillota</taxon>
        <taxon>Bacilli</taxon>
        <taxon>Bacillales</taxon>
        <taxon>Bacillaceae</taxon>
        <taxon>Lentibacillus</taxon>
    </lineage>
</organism>
<evidence type="ECO:0000313" key="1">
    <source>
        <dbReference type="EMBL" id="TFJ93641.1"/>
    </source>
</evidence>
<reference evidence="1 2" key="1">
    <citation type="submission" date="2019-03" db="EMBL/GenBank/DDBJ databases">
        <title>Genome sequence of Lentibacillus salicampi ATCC BAA-719.</title>
        <authorList>
            <person name="Maclea K.S."/>
            <person name="Simoes Junior M."/>
        </authorList>
    </citation>
    <scope>NUCLEOTIDE SEQUENCE [LARGE SCALE GENOMIC DNA]</scope>
    <source>
        <strain evidence="1 2">ATCC BAA-719</strain>
    </source>
</reference>
<evidence type="ECO:0000313" key="2">
    <source>
        <dbReference type="Proteomes" id="UP000298484"/>
    </source>
</evidence>
<keyword evidence="2" id="KW-1185">Reference proteome</keyword>
<dbReference type="RefSeq" id="WP_135109374.1">
    <property type="nucleotide sequence ID" value="NZ_SRHY01000005.1"/>
</dbReference>
<protein>
    <submittedName>
        <fullName evidence="1">Uncharacterized protein</fullName>
    </submittedName>
</protein>
<dbReference type="Proteomes" id="UP000298484">
    <property type="component" value="Unassembled WGS sequence"/>
</dbReference>
<gene>
    <name evidence="1" type="ORF">E4U82_06705</name>
</gene>
<accession>A0A4Y9AGX8</accession>
<proteinExistence type="predicted"/>